<proteinExistence type="predicted"/>
<protein>
    <recommendedName>
        <fullName evidence="3">B12-binding domain-containing protein</fullName>
    </recommendedName>
</protein>
<dbReference type="InterPro" id="IPR036724">
    <property type="entry name" value="Cobalamin-bd_sf"/>
</dbReference>
<dbReference type="SUPFAM" id="SSF52242">
    <property type="entry name" value="Cobalamin (vitamin B12)-binding domain"/>
    <property type="match status" value="1"/>
</dbReference>
<keyword evidence="2" id="KW-1185">Reference proteome</keyword>
<gene>
    <name evidence="1" type="ORF">HRQ87_01465</name>
</gene>
<dbReference type="EMBL" id="JABUFE010000001">
    <property type="protein sequence ID" value="NSX53464.1"/>
    <property type="molecule type" value="Genomic_DNA"/>
</dbReference>
<sequence length="266" mass="29445">MSNTTSQAVQYDDQTGFDNVDALASRVISELARRHSNDRTYPIDVFVQKLCHVAQLGDAAATDRLFEDINASGITPEEIVDCYIPQSARFLGDQWLNDRLGFADVTIGCARLQKMLRTVPEQYDSKKYPTVRHFNALMIVPQDDDHTLGAMVATDQLRRMGGSVHLSLGQSHSEILAASECGNFDVIMISASRNDRLELILKLTDILRDSSVHLPPIVLGGTIINNARNLNSLTGVDHVTNDLHEALRLCGLKIQNQNVVFGVTWS</sequence>
<evidence type="ECO:0008006" key="3">
    <source>
        <dbReference type="Google" id="ProtNLM"/>
    </source>
</evidence>
<dbReference type="Proteomes" id="UP000777935">
    <property type="component" value="Unassembled WGS sequence"/>
</dbReference>
<name>A0ABX2IKS5_9RHOB</name>
<dbReference type="Gene3D" id="3.40.50.280">
    <property type="entry name" value="Cobalamin-binding domain"/>
    <property type="match status" value="1"/>
</dbReference>
<accession>A0ABX2IKS5</accession>
<reference evidence="1 2" key="1">
    <citation type="submission" date="2020-06" db="EMBL/GenBank/DDBJ databases">
        <title>Sulfitobacter algicola sp. nov., isolated from green algae.</title>
        <authorList>
            <person name="Wang C."/>
        </authorList>
    </citation>
    <scope>NUCLEOTIDE SEQUENCE [LARGE SCALE GENOMIC DNA]</scope>
    <source>
        <strain evidence="1 2">1151</strain>
    </source>
</reference>
<dbReference type="RefSeq" id="WP_174134574.1">
    <property type="nucleotide sequence ID" value="NZ_JABUFE010000001.1"/>
</dbReference>
<evidence type="ECO:0000313" key="2">
    <source>
        <dbReference type="Proteomes" id="UP000777935"/>
    </source>
</evidence>
<evidence type="ECO:0000313" key="1">
    <source>
        <dbReference type="EMBL" id="NSX53464.1"/>
    </source>
</evidence>
<comment type="caution">
    <text evidence="1">The sequence shown here is derived from an EMBL/GenBank/DDBJ whole genome shotgun (WGS) entry which is preliminary data.</text>
</comment>
<organism evidence="1 2">
    <name type="scientific">Parasulfitobacter algicola</name>
    <dbReference type="NCBI Taxonomy" id="2614809"/>
    <lineage>
        <taxon>Bacteria</taxon>
        <taxon>Pseudomonadati</taxon>
        <taxon>Pseudomonadota</taxon>
        <taxon>Alphaproteobacteria</taxon>
        <taxon>Rhodobacterales</taxon>
        <taxon>Roseobacteraceae</taxon>
        <taxon>Parasulfitobacter</taxon>
    </lineage>
</organism>